<sequence length="72" mass="8476">MSPTTMPYATASEFDIENFKPQLEVRVRQVYFFMKFGVQLLNGTLDVLRSNNFRPLIGMFKQCEFQFSTIKK</sequence>
<keyword evidence="2" id="KW-1185">Reference proteome</keyword>
<organism evidence="1 2">
    <name type="scientific">Molorchus minor</name>
    <dbReference type="NCBI Taxonomy" id="1323400"/>
    <lineage>
        <taxon>Eukaryota</taxon>
        <taxon>Metazoa</taxon>
        <taxon>Ecdysozoa</taxon>
        <taxon>Arthropoda</taxon>
        <taxon>Hexapoda</taxon>
        <taxon>Insecta</taxon>
        <taxon>Pterygota</taxon>
        <taxon>Neoptera</taxon>
        <taxon>Endopterygota</taxon>
        <taxon>Coleoptera</taxon>
        <taxon>Polyphaga</taxon>
        <taxon>Cucujiformia</taxon>
        <taxon>Chrysomeloidea</taxon>
        <taxon>Cerambycidae</taxon>
        <taxon>Lamiinae</taxon>
        <taxon>Monochamini</taxon>
        <taxon>Molorchus</taxon>
    </lineage>
</organism>
<accession>A0ABQ9IYS8</accession>
<name>A0ABQ9IYS8_9CUCU</name>
<comment type="caution">
    <text evidence="1">The sequence shown here is derived from an EMBL/GenBank/DDBJ whole genome shotgun (WGS) entry which is preliminary data.</text>
</comment>
<gene>
    <name evidence="1" type="ORF">NQ317_008547</name>
</gene>
<reference evidence="1" key="1">
    <citation type="journal article" date="2023" name="Insect Mol. Biol.">
        <title>Genome sequencing provides insights into the evolution of gene families encoding plant cell wall-degrading enzymes in longhorned beetles.</title>
        <authorList>
            <person name="Shin N.R."/>
            <person name="Okamura Y."/>
            <person name="Kirsch R."/>
            <person name="Pauchet Y."/>
        </authorList>
    </citation>
    <scope>NUCLEOTIDE SEQUENCE</scope>
    <source>
        <strain evidence="1">MMC_N1</strain>
    </source>
</reference>
<evidence type="ECO:0000313" key="2">
    <source>
        <dbReference type="Proteomes" id="UP001162164"/>
    </source>
</evidence>
<dbReference type="EMBL" id="JAPWTJ010002012">
    <property type="protein sequence ID" value="KAJ8968368.1"/>
    <property type="molecule type" value="Genomic_DNA"/>
</dbReference>
<evidence type="ECO:0000313" key="1">
    <source>
        <dbReference type="EMBL" id="KAJ8968368.1"/>
    </source>
</evidence>
<proteinExistence type="predicted"/>
<dbReference type="Proteomes" id="UP001162164">
    <property type="component" value="Unassembled WGS sequence"/>
</dbReference>
<protein>
    <submittedName>
        <fullName evidence="1">Uncharacterized protein</fullName>
    </submittedName>
</protein>